<comment type="similarity">
    <text evidence="2">Belongs to the relaxosome TraM family.</text>
</comment>
<dbReference type="CDD" id="cd14804">
    <property type="entry name" value="Tra_M"/>
    <property type="match status" value="1"/>
</dbReference>
<evidence type="ECO:0000256" key="4">
    <source>
        <dbReference type="ARBA" id="ARBA00022490"/>
    </source>
</evidence>
<keyword evidence="6" id="KW-0805">Transcription regulation</keyword>
<keyword evidence="4" id="KW-0963">Cytoplasm</keyword>
<dbReference type="SUPFAM" id="SSF47729">
    <property type="entry name" value="IHF-like DNA-binding proteins"/>
    <property type="match status" value="1"/>
</dbReference>
<dbReference type="Proteomes" id="UP000636811">
    <property type="component" value="Unassembled WGS sequence"/>
</dbReference>
<evidence type="ECO:0000256" key="2">
    <source>
        <dbReference type="ARBA" id="ARBA00008859"/>
    </source>
</evidence>
<evidence type="ECO:0000256" key="1">
    <source>
        <dbReference type="ARBA" id="ARBA00004496"/>
    </source>
</evidence>
<evidence type="ECO:0000256" key="5">
    <source>
        <dbReference type="ARBA" id="ARBA00022971"/>
    </source>
</evidence>
<name>A0ABS0EFN4_9GAMM</name>
<evidence type="ECO:0000256" key="6">
    <source>
        <dbReference type="ARBA" id="ARBA00023015"/>
    </source>
</evidence>
<dbReference type="EMBL" id="JADOBI010000013">
    <property type="protein sequence ID" value="MBF7982094.1"/>
    <property type="molecule type" value="Genomic_DNA"/>
</dbReference>
<evidence type="ECO:0000256" key="3">
    <source>
        <dbReference type="ARBA" id="ARBA00020534"/>
    </source>
</evidence>
<evidence type="ECO:0000256" key="8">
    <source>
        <dbReference type="ARBA" id="ARBA00023163"/>
    </source>
</evidence>
<accession>A0ABS0EFN4</accession>
<dbReference type="NCBIfam" id="NF010267">
    <property type="entry name" value="PRK13713.1"/>
    <property type="match status" value="1"/>
</dbReference>
<keyword evidence="8" id="KW-0804">Transcription</keyword>
<dbReference type="InterPro" id="IPR042073">
    <property type="entry name" value="TraM_DNA-bd"/>
</dbReference>
<sequence>MPKIQTFVSSAIEEEINNIVLEKRAEGADRFEANLSNTTSMLVELGLRVYKLQRNRQEDGFSQVEFNKVMLENMIKTSLISQKLLRISSRSTEIKGVDDFELSRMSAQIKSGVDTIMEQFFPQMFEDE</sequence>
<dbReference type="Gene3D" id="1.10.287.2320">
    <property type="match status" value="1"/>
</dbReference>
<dbReference type="InterPro" id="IPR010992">
    <property type="entry name" value="IHF-like_DNA-bd_dom_sf"/>
</dbReference>
<dbReference type="Gene3D" id="1.10.10.450">
    <property type="entry name" value="TraM protein, DNA-binding"/>
    <property type="match status" value="1"/>
</dbReference>
<reference evidence="9 10" key="1">
    <citation type="submission" date="2020-11" db="EMBL/GenBank/DDBJ databases">
        <title>Taxonomic investigation of Rahnella strains.</title>
        <authorList>
            <person name="Lee S.D."/>
        </authorList>
    </citation>
    <scope>NUCLEOTIDE SEQUENCE [LARGE SCALE GENOMIC DNA]</scope>
    <source>
        <strain evidence="9 10">SAP-17</strain>
    </source>
</reference>
<organism evidence="9 10">
    <name type="scientific">Rahnella laticis</name>
    <dbReference type="NCBI Taxonomy" id="2787622"/>
    <lineage>
        <taxon>Bacteria</taxon>
        <taxon>Pseudomonadati</taxon>
        <taxon>Pseudomonadota</taxon>
        <taxon>Gammaproteobacteria</taxon>
        <taxon>Enterobacterales</taxon>
        <taxon>Yersiniaceae</taxon>
        <taxon>Rahnella</taxon>
    </lineage>
</organism>
<evidence type="ECO:0000313" key="10">
    <source>
        <dbReference type="Proteomes" id="UP000636811"/>
    </source>
</evidence>
<keyword evidence="5" id="KW-0184">Conjugation</keyword>
<dbReference type="Pfam" id="PF05261">
    <property type="entry name" value="Tra_M"/>
    <property type="match status" value="1"/>
</dbReference>
<comment type="caution">
    <text evidence="9">The sequence shown here is derived from an EMBL/GenBank/DDBJ whole genome shotgun (WGS) entry which is preliminary data.</text>
</comment>
<evidence type="ECO:0000256" key="7">
    <source>
        <dbReference type="ARBA" id="ARBA00023125"/>
    </source>
</evidence>
<gene>
    <name evidence="9" type="ORF">IV433_22040</name>
</gene>
<dbReference type="SUPFAM" id="SSF140581">
    <property type="entry name" value="TraM-like"/>
    <property type="match status" value="1"/>
</dbReference>
<dbReference type="RefSeq" id="WP_195815947.1">
    <property type="nucleotide sequence ID" value="NZ_JADOBI010000013.1"/>
</dbReference>
<keyword evidence="10" id="KW-1185">Reference proteome</keyword>
<evidence type="ECO:0000313" key="9">
    <source>
        <dbReference type="EMBL" id="MBF7982094.1"/>
    </source>
</evidence>
<dbReference type="InterPro" id="IPR007925">
    <property type="entry name" value="TRelaxosome_TraM"/>
</dbReference>
<comment type="subcellular location">
    <subcellularLocation>
        <location evidence="1">Cytoplasm</location>
    </subcellularLocation>
</comment>
<proteinExistence type="inferred from homology"/>
<protein>
    <recommendedName>
        <fullName evidence="3">Relaxosome protein TraM</fullName>
    </recommendedName>
</protein>
<keyword evidence="7" id="KW-0238">DNA-binding</keyword>